<evidence type="ECO:0000313" key="3">
    <source>
        <dbReference type="EMBL" id="BDV36553.1"/>
    </source>
</evidence>
<dbReference type="RefSeq" id="WP_281932758.1">
    <property type="nucleotide sequence ID" value="NZ_AP027145.1"/>
</dbReference>
<organism evidence="3 5">
    <name type="scientific">Methylocystis iwaonis</name>
    <dbReference type="NCBI Taxonomy" id="2885079"/>
    <lineage>
        <taxon>Bacteria</taxon>
        <taxon>Pseudomonadati</taxon>
        <taxon>Pseudomonadota</taxon>
        <taxon>Alphaproteobacteria</taxon>
        <taxon>Hyphomicrobiales</taxon>
        <taxon>Methylocystaceae</taxon>
        <taxon>Methylocystis</taxon>
    </lineage>
</organism>
<evidence type="ECO:0000313" key="5">
    <source>
        <dbReference type="Proteomes" id="UP001317629"/>
    </source>
</evidence>
<dbReference type="InterPro" id="IPR036388">
    <property type="entry name" value="WH-like_DNA-bd_sf"/>
</dbReference>
<geneLocation type="plasmid" evidence="3 5">
    <name>pSS37A-Re-3</name>
</geneLocation>
<dbReference type="EMBL" id="AP027145">
    <property type="protein sequence ID" value="BDV36553.1"/>
    <property type="molecule type" value="Genomic_DNA"/>
</dbReference>
<geneLocation type="plasmid" evidence="4 5">
    <name>pSS37A-Re-4</name>
</geneLocation>
<dbReference type="InterPro" id="IPR047611">
    <property type="entry name" value="RepABC_RepC"/>
</dbReference>
<keyword evidence="5" id="KW-1185">Reference proteome</keyword>
<dbReference type="EMBL" id="AP027146">
    <property type="protein sequence ID" value="BDV36653.1"/>
    <property type="molecule type" value="Genomic_DNA"/>
</dbReference>
<proteinExistence type="predicted"/>
<keyword evidence="3" id="KW-0614">Plasmid</keyword>
<feature type="domain" description="Plasmid replication protein C N-terminal" evidence="2">
    <location>
        <begin position="32"/>
        <end position="177"/>
    </location>
</feature>
<evidence type="ECO:0000313" key="4">
    <source>
        <dbReference type="EMBL" id="BDV36653.1"/>
    </source>
</evidence>
<dbReference type="Proteomes" id="UP001317629">
    <property type="component" value="Plasmid pSS37A-Re-3"/>
</dbReference>
<evidence type="ECO:0000256" key="1">
    <source>
        <dbReference type="SAM" id="MobiDB-lite"/>
    </source>
</evidence>
<dbReference type="Proteomes" id="UP001317629">
    <property type="component" value="Plasmid pSS37A-Re-4"/>
</dbReference>
<accession>A0ABN6VL98</accession>
<sequence>MTHAQSNATGRRRDSATSWRVGKLFDAPLFAVSRKELLKAARDAVRALALDRSERQLIECLAVCFGEQQLAHGLLCWPSNTQIEKKTGMSERTIRRTIVKLRERGVIVMRDSANGKRFPISNAKGELVDARGFDLTPLHARAAEFAERARALDIEDRVRRQLRDDLTAARNALLDLCAEDPSGAYAEILARAKVVSRPSKAAAPEEYATAIEAYVELAEESRAVRYRVDPSAESPGSAGHAGRHSEQKSKPSTEDCNAPRHRSPPPSDQPDYSSNDAFRERKGGDVRRNERTTLGTADRAIPKDLALWLAACPELGEWGTVTTIERAATLGAQFIRACGLARHAFDAASTRLGAVNAGLLGLFVVQRHADGEQRGGTPIRSPGGLFVMLAREIERGRHPLEKELIAMQRRRGRNWR</sequence>
<dbReference type="NCBIfam" id="NF040974">
    <property type="entry name" value="RepABC_RepC"/>
    <property type="match status" value="1"/>
</dbReference>
<gene>
    <name evidence="3" type="primary">repC2_1</name>
    <name evidence="4" type="synonym">repC2_2</name>
    <name evidence="3" type="ORF">SS37A_40830</name>
    <name evidence="4" type="ORF">SS37A_41830</name>
</gene>
<feature type="compositionally biased region" description="Basic and acidic residues" evidence="1">
    <location>
        <begin position="277"/>
        <end position="291"/>
    </location>
</feature>
<feature type="compositionally biased region" description="Basic and acidic residues" evidence="1">
    <location>
        <begin position="243"/>
        <end position="253"/>
    </location>
</feature>
<dbReference type="Gene3D" id="1.10.10.10">
    <property type="entry name" value="Winged helix-like DNA-binding domain superfamily/Winged helix DNA-binding domain"/>
    <property type="match status" value="1"/>
</dbReference>
<dbReference type="Pfam" id="PF03428">
    <property type="entry name" value="RP-C"/>
    <property type="match status" value="1"/>
</dbReference>
<evidence type="ECO:0000259" key="2">
    <source>
        <dbReference type="Pfam" id="PF03428"/>
    </source>
</evidence>
<protein>
    <submittedName>
        <fullName evidence="3">Replication protein C</fullName>
    </submittedName>
</protein>
<reference evidence="3 5" key="1">
    <citation type="journal article" date="2023" name="Int. J. Syst. Evol. Microbiol.">
        <title>Methylocystis iwaonis sp. nov., a type II methane-oxidizing bacterium from surface soil of a rice paddy field in Japan, and emended description of the genus Methylocystis (ex Whittenbury et al. 1970) Bowman et al. 1993.</title>
        <authorList>
            <person name="Kaise H."/>
            <person name="Sawadogo J.B."/>
            <person name="Alam M.S."/>
            <person name="Ueno C."/>
            <person name="Dianou D."/>
            <person name="Shinjo R."/>
            <person name="Asakawa S."/>
        </authorList>
    </citation>
    <scope>NUCLEOTIDE SEQUENCE [LARGE SCALE GENOMIC DNA]</scope>
    <source>
        <strain evidence="3 5">SS37A-Re</strain>
        <plasmid evidence="3 5">pSS37A-Re-3</plasmid>
        <plasmid evidence="4 5">pSS37A-Re-4</plasmid>
    </source>
</reference>
<feature type="region of interest" description="Disordered" evidence="1">
    <location>
        <begin position="229"/>
        <end position="295"/>
    </location>
</feature>
<name>A0ABN6VL98_9HYPH</name>
<dbReference type="InterPro" id="IPR005090">
    <property type="entry name" value="RepC_N"/>
</dbReference>